<dbReference type="OrthoDB" id="4133219at2"/>
<dbReference type="PROSITE" id="PS00086">
    <property type="entry name" value="CYTOCHROME_P450"/>
    <property type="match status" value="1"/>
</dbReference>
<dbReference type="FunFam" id="1.10.630.10:FF:000018">
    <property type="entry name" value="Cytochrome P450 monooxygenase"/>
    <property type="match status" value="1"/>
</dbReference>
<dbReference type="AlphaFoldDB" id="D6Y4Z8"/>
<dbReference type="HOGENOM" id="CLU_033716_0_2_11"/>
<dbReference type="RefSeq" id="WP_013130806.1">
    <property type="nucleotide sequence ID" value="NC_014165.1"/>
</dbReference>
<dbReference type="PDBsum" id="5VWS"/>
<dbReference type="Pfam" id="PF00067">
    <property type="entry name" value="p450"/>
    <property type="match status" value="2"/>
</dbReference>
<keyword evidence="5 7" id="KW-0408">Iron</keyword>
<dbReference type="eggNOG" id="COG2124">
    <property type="taxonomic scope" value="Bacteria"/>
</dbReference>
<dbReference type="GO" id="GO:0005506">
    <property type="term" value="F:iron ion binding"/>
    <property type="evidence" value="ECO:0007669"/>
    <property type="project" value="InterPro"/>
</dbReference>
<sequence length="390" mass="44325">MMELPGQPSLTDGGAALFAWLRTMRNEHPVWRDQFGIYHVFRYDDVRQILGDYQTFSSDRTRLMPTAQGFGKGGITMIDPPEHRHQRRLITHAFTPQSISAMEPRIRQIADHLLDELPGPEFDLVEHFAYPLPVIVIAELLGVPPGDRHLFRTWSDRLMSLQVENYADPELARTVAAAMTEMNDYLREHCRSRRTHPRDDLLTRLVQAEVEGKRLDLEEVVNTASLLLLAGHLTTTVLIGNTMLCLWDHPEAEKAVRADPSLIPAALEESLRLRSPFLQAGRVTTRDVTIAGETIPANRFVMAWILSANHDDRRFPDPERFDLHRQTTGHIAFGHGVHFCLGAQLGRLEGRIALERLLGRFTEIHPWPREGISFYQSAIFGASRMPVRCG</sequence>
<dbReference type="PANTHER" id="PTHR46696:SF1">
    <property type="entry name" value="CYTOCHROME P450 YJIB-RELATED"/>
    <property type="match status" value="1"/>
</dbReference>
<evidence type="ECO:0000256" key="3">
    <source>
        <dbReference type="ARBA" id="ARBA00022723"/>
    </source>
</evidence>
<evidence type="ECO:0000256" key="4">
    <source>
        <dbReference type="ARBA" id="ARBA00023002"/>
    </source>
</evidence>
<dbReference type="SUPFAM" id="SSF48264">
    <property type="entry name" value="Cytochrome P450"/>
    <property type="match status" value="1"/>
</dbReference>
<dbReference type="GO" id="GO:0004497">
    <property type="term" value="F:monooxygenase activity"/>
    <property type="evidence" value="ECO:0007669"/>
    <property type="project" value="UniProtKB-KW"/>
</dbReference>
<reference evidence="8 9" key="1">
    <citation type="submission" date="2010-01" db="EMBL/GenBank/DDBJ databases">
        <title>The complete genome of Thermobispora bispora DSM 43833.</title>
        <authorList>
            <consortium name="US DOE Joint Genome Institute (JGI-PGF)"/>
            <person name="Lucas S."/>
            <person name="Copeland A."/>
            <person name="Lapidus A."/>
            <person name="Glavina del Rio T."/>
            <person name="Dalin E."/>
            <person name="Tice H."/>
            <person name="Bruce D."/>
            <person name="Goodwin L."/>
            <person name="Pitluck S."/>
            <person name="Kyrpides N."/>
            <person name="Mavromatis K."/>
            <person name="Ivanova N."/>
            <person name="Mikhailova N."/>
            <person name="Chertkov O."/>
            <person name="Brettin T."/>
            <person name="Detter J.C."/>
            <person name="Han C."/>
            <person name="Larimer F."/>
            <person name="Land M."/>
            <person name="Hauser L."/>
            <person name="Markowitz V."/>
            <person name="Cheng J.-F."/>
            <person name="Hugenholtz P."/>
            <person name="Woyke T."/>
            <person name="Wu D."/>
            <person name="Jando M."/>
            <person name="Schneider S."/>
            <person name="Klenk H.-P."/>
            <person name="Eisen J.A."/>
        </authorList>
    </citation>
    <scope>NUCLEOTIDE SEQUENCE [LARGE SCALE GENOMIC DNA]</scope>
    <source>
        <strain evidence="9">ATCC 19993 / DSM 43833 / CBS 139.67 / JCM 10125 / KCTC 9307 / NBRC 14880 / R51</strain>
    </source>
</reference>
<reference evidence="10" key="2">
    <citation type="journal article" date="2017" name="ACS Chem. Biol.">
        <title>P450-Mediated Non-natural Cyclopropanation of Dehydroalanine-Containing Thiopeptides.</title>
        <authorList>
            <person name="Gober J.G."/>
            <person name="Ghodge S.V."/>
            <person name="Bogart J.W."/>
            <person name="Wever W.J."/>
            <person name="Watkins R.R."/>
            <person name="Brustad E.M."/>
            <person name="Bowers A.A."/>
        </authorList>
    </citation>
    <scope>X-RAY CRYSTALLOGRAPHY (2.41 ANGSTROMS) IN COMPLEX WITH HEME B</scope>
</reference>
<keyword evidence="4 7" id="KW-0560">Oxidoreductase</keyword>
<keyword evidence="6 7" id="KW-0503">Monooxygenase</keyword>
<dbReference type="KEGG" id="tbi:Tbis_0546"/>
<dbReference type="PANTHER" id="PTHR46696">
    <property type="entry name" value="P450, PUTATIVE (EUROFUNG)-RELATED"/>
    <property type="match status" value="1"/>
</dbReference>
<name>D6Y4Z8_THEBD</name>
<keyword evidence="10" id="KW-0002">3D-structure</keyword>
<evidence type="ECO:0000256" key="2">
    <source>
        <dbReference type="ARBA" id="ARBA00022617"/>
    </source>
</evidence>
<comment type="similarity">
    <text evidence="1 7">Belongs to the cytochrome P450 family.</text>
</comment>
<feature type="binding site" evidence="10">
    <location>
        <position position="338"/>
    </location>
    <ligand>
        <name>heme b</name>
        <dbReference type="ChEBI" id="CHEBI:60344"/>
    </ligand>
</feature>
<evidence type="ECO:0000256" key="7">
    <source>
        <dbReference type="RuleBase" id="RU000461"/>
    </source>
</evidence>
<evidence type="ECO:0000256" key="1">
    <source>
        <dbReference type="ARBA" id="ARBA00010617"/>
    </source>
</evidence>
<dbReference type="PRINTS" id="PR00359">
    <property type="entry name" value="BP450"/>
</dbReference>
<dbReference type="PDB" id="5VWS">
    <property type="method" value="X-ray"/>
    <property type="resolution" value="2.41 A"/>
    <property type="chains" value="A=1-390"/>
</dbReference>
<dbReference type="CDD" id="cd11032">
    <property type="entry name" value="P450_EryK-like"/>
    <property type="match status" value="1"/>
</dbReference>
<evidence type="ECO:0000313" key="9">
    <source>
        <dbReference type="Proteomes" id="UP000006640"/>
    </source>
</evidence>
<protein>
    <submittedName>
        <fullName evidence="8">Cytochrome P450</fullName>
    </submittedName>
</protein>
<evidence type="ECO:0007829" key="10">
    <source>
        <dbReference type="PDB" id="5VWS"/>
    </source>
</evidence>
<dbReference type="Gene3D" id="1.10.630.10">
    <property type="entry name" value="Cytochrome P450"/>
    <property type="match status" value="1"/>
</dbReference>
<feature type="binding site" evidence="10">
    <location>
        <position position="340"/>
    </location>
    <ligand>
        <name>heme b</name>
        <dbReference type="ChEBI" id="CHEBI:60344"/>
        <note>axial binding residue</note>
    </ligand>
    <ligandPart>
        <name>Fe</name>
        <dbReference type="ChEBI" id="CHEBI:18248"/>
    </ligandPart>
</feature>
<gene>
    <name evidence="8" type="ordered locus">Tbis_0546</name>
</gene>
<dbReference type="InterPro" id="IPR002397">
    <property type="entry name" value="Cyt_P450_B"/>
</dbReference>
<dbReference type="InterPro" id="IPR017972">
    <property type="entry name" value="Cyt_P450_CS"/>
</dbReference>
<dbReference type="STRING" id="469371.Tbis_0546"/>
<dbReference type="GO" id="GO:0016705">
    <property type="term" value="F:oxidoreductase activity, acting on paired donors, with incorporation or reduction of molecular oxygen"/>
    <property type="evidence" value="ECO:0007669"/>
    <property type="project" value="InterPro"/>
</dbReference>
<feature type="binding site" evidence="10">
    <location>
        <position position="282"/>
    </location>
    <ligand>
        <name>heme b</name>
        <dbReference type="ChEBI" id="CHEBI:60344"/>
    </ligand>
</feature>
<evidence type="ECO:0000256" key="5">
    <source>
        <dbReference type="ARBA" id="ARBA00023004"/>
    </source>
</evidence>
<keyword evidence="2 7" id="KW-0349">Heme</keyword>
<keyword evidence="3 7" id="KW-0479">Metal-binding</keyword>
<keyword evidence="9" id="KW-1185">Reference proteome</keyword>
<dbReference type="InterPro" id="IPR036396">
    <property type="entry name" value="Cyt_P450_sf"/>
</dbReference>
<dbReference type="EMBL" id="CP001874">
    <property type="protein sequence ID" value="ADG87273.1"/>
    <property type="molecule type" value="Genomic_DNA"/>
</dbReference>
<evidence type="ECO:0000256" key="6">
    <source>
        <dbReference type="ARBA" id="ARBA00023033"/>
    </source>
</evidence>
<accession>D6Y4Z8</accession>
<proteinExistence type="evidence at protein level"/>
<evidence type="ECO:0000313" key="8">
    <source>
        <dbReference type="EMBL" id="ADG87273.1"/>
    </source>
</evidence>
<dbReference type="GO" id="GO:0020037">
    <property type="term" value="F:heme binding"/>
    <property type="evidence" value="ECO:0007669"/>
    <property type="project" value="InterPro"/>
</dbReference>
<organism evidence="8 9">
    <name type="scientific">Thermobispora bispora (strain ATCC 19993 / DSM 43833 / CBS 139.67 / JCM 10125 / KCTC 9307 / NBRC 14880 / R51)</name>
    <dbReference type="NCBI Taxonomy" id="469371"/>
    <lineage>
        <taxon>Bacteria</taxon>
        <taxon>Bacillati</taxon>
        <taxon>Actinomycetota</taxon>
        <taxon>Actinomycetes</taxon>
        <taxon>Streptosporangiales</taxon>
        <taxon>Streptosporangiaceae</taxon>
        <taxon>Thermobispora</taxon>
    </lineage>
</organism>
<feature type="binding site" evidence="10">
    <location>
        <position position="83"/>
    </location>
    <ligand>
        <name>heme b</name>
        <dbReference type="ChEBI" id="CHEBI:60344"/>
    </ligand>
</feature>
<dbReference type="SMR" id="D6Y4Z8"/>
<dbReference type="Proteomes" id="UP000006640">
    <property type="component" value="Chromosome"/>
</dbReference>
<dbReference type="InterPro" id="IPR001128">
    <property type="entry name" value="Cyt_P450"/>
</dbReference>
<feature type="binding site" evidence="10">
    <location>
        <position position="87"/>
    </location>
    <ligand>
        <name>heme b</name>
        <dbReference type="ChEBI" id="CHEBI:60344"/>
    </ligand>
</feature>